<dbReference type="Proteomes" id="UP000464374">
    <property type="component" value="Chromosome"/>
</dbReference>
<sequence>MIEFIRFKRGQQQAKYIRLEPQFEGNAFLPRYALVPLAFRTQTSGLPLVSIGESVNEGQMIARAGNSASAHVHASVPGIVSGIVDTQLPNGHSFRGLHIKTGGSFGILGKQRTPYLWKQSDQTGLIHFLDLAGLVNTSGETISLAEDIRTAVKQGIKTLTVMLYDKDPTCLLDSFLARRFIREVAEGINIIAHAMGAAKIIVETGTEKKERALFDTIGTVIPDRDLAHITVSQTYPAGTAHTRSAEKDAVVIDASTALSVYESVQQNQPMLTTYLLLTGKTLEHAKVIKVRIGTPIGHLIEECGGFKSKNTHIIINGLLRGTLVDSLDLPAGKGIKSIHAVGKDIDIQQQLEECGHCGQCLRSCPAYIDPINTVRHIQRDRYTAETLRSIALCSGCACCSAVCPVRIPLSAIIKSAAARGDSYAV</sequence>
<dbReference type="PANTHER" id="PTHR43034">
    <property type="entry name" value="ION-TRANSLOCATING OXIDOREDUCTASE COMPLEX SUBUNIT C"/>
    <property type="match status" value="1"/>
</dbReference>
<dbReference type="PROSITE" id="PS00198">
    <property type="entry name" value="4FE4S_FER_1"/>
    <property type="match status" value="2"/>
</dbReference>
<name>A0A6P1XY18_9SPIR</name>
<dbReference type="SUPFAM" id="SSF142984">
    <property type="entry name" value="Nqo1 middle domain-like"/>
    <property type="match status" value="1"/>
</dbReference>
<dbReference type="SUPFAM" id="SSF46548">
    <property type="entry name" value="alpha-helical ferredoxin"/>
    <property type="match status" value="1"/>
</dbReference>
<feature type="domain" description="4Fe-4S ferredoxin-type" evidence="4">
    <location>
        <begin position="343"/>
        <end position="376"/>
    </location>
</feature>
<keyword evidence="2" id="KW-0408">Iron</keyword>
<dbReference type="SUPFAM" id="SSF142019">
    <property type="entry name" value="Nqo1 FMN-binding domain-like"/>
    <property type="match status" value="1"/>
</dbReference>
<dbReference type="GO" id="GO:0046872">
    <property type="term" value="F:metal ion binding"/>
    <property type="evidence" value="ECO:0007669"/>
    <property type="project" value="UniProtKB-KW"/>
</dbReference>
<dbReference type="GO" id="GO:0009055">
    <property type="term" value="F:electron transfer activity"/>
    <property type="evidence" value="ECO:0007669"/>
    <property type="project" value="InterPro"/>
</dbReference>
<dbReference type="AlphaFoldDB" id="A0A6P1XY18"/>
<accession>A0A6P1XY18</accession>
<proteinExistence type="predicted"/>
<reference evidence="5 6" key="1">
    <citation type="submission" date="2020-01" db="EMBL/GenBank/DDBJ databases">
        <title>Complete genome sequence of a human oral phylogroup 1 Treponema sp. strain ATCC 700766, originally isolated from periodontitis dental plaque.</title>
        <authorList>
            <person name="Chan Y."/>
            <person name="Huo Y.-B."/>
            <person name="Yu X.-L."/>
            <person name="Zeng H."/>
            <person name="Leung W.-K."/>
            <person name="Watt R.M."/>
        </authorList>
    </citation>
    <scope>NUCLEOTIDE SEQUENCE [LARGE SCALE GENOMIC DNA]</scope>
    <source>
        <strain evidence="5 6">OMZ 804</strain>
    </source>
</reference>
<dbReference type="InterPro" id="IPR037225">
    <property type="entry name" value="Nuo51_FMN-bd_sf"/>
</dbReference>
<dbReference type="Pfam" id="PF13183">
    <property type="entry name" value="Fer4_8"/>
    <property type="match status" value="1"/>
</dbReference>
<dbReference type="KEGG" id="trz:GWP43_01800"/>
<dbReference type="InterPro" id="IPR017896">
    <property type="entry name" value="4Fe4S_Fe-S-bd"/>
</dbReference>
<keyword evidence="3" id="KW-0411">Iron-sulfur</keyword>
<protein>
    <submittedName>
        <fullName evidence="5">Nitrogen fixation protein</fullName>
    </submittedName>
</protein>
<dbReference type="PANTHER" id="PTHR43034:SF2">
    <property type="entry name" value="ION-TRANSLOCATING OXIDOREDUCTASE COMPLEX SUBUNIT C"/>
    <property type="match status" value="1"/>
</dbReference>
<evidence type="ECO:0000313" key="5">
    <source>
        <dbReference type="EMBL" id="QHX42388.1"/>
    </source>
</evidence>
<dbReference type="InterPro" id="IPR026902">
    <property type="entry name" value="RnfC_N"/>
</dbReference>
<dbReference type="Pfam" id="PF13375">
    <property type="entry name" value="RnfC_N"/>
    <property type="match status" value="1"/>
</dbReference>
<dbReference type="GO" id="GO:0016020">
    <property type="term" value="C:membrane"/>
    <property type="evidence" value="ECO:0007669"/>
    <property type="project" value="InterPro"/>
</dbReference>
<gene>
    <name evidence="5" type="ORF">GWP43_01800</name>
</gene>
<evidence type="ECO:0000256" key="1">
    <source>
        <dbReference type="ARBA" id="ARBA00022723"/>
    </source>
</evidence>
<dbReference type="PROSITE" id="PS51379">
    <property type="entry name" value="4FE4S_FER_2"/>
    <property type="match status" value="1"/>
</dbReference>
<dbReference type="EMBL" id="CP048020">
    <property type="protein sequence ID" value="QHX42388.1"/>
    <property type="molecule type" value="Genomic_DNA"/>
</dbReference>
<evidence type="ECO:0000256" key="2">
    <source>
        <dbReference type="ARBA" id="ARBA00023004"/>
    </source>
</evidence>
<organism evidence="5 6">
    <name type="scientific">Treponema vincentii</name>
    <dbReference type="NCBI Taxonomy" id="69710"/>
    <lineage>
        <taxon>Bacteria</taxon>
        <taxon>Pseudomonadati</taxon>
        <taxon>Spirochaetota</taxon>
        <taxon>Spirochaetia</taxon>
        <taxon>Spirochaetales</taxon>
        <taxon>Treponemataceae</taxon>
        <taxon>Treponema</taxon>
    </lineage>
</organism>
<evidence type="ECO:0000313" key="6">
    <source>
        <dbReference type="Proteomes" id="UP000464374"/>
    </source>
</evidence>
<dbReference type="InterPro" id="IPR010208">
    <property type="entry name" value="Ion_transpt_RnfC/RsxC"/>
</dbReference>
<dbReference type="GO" id="GO:0051539">
    <property type="term" value="F:4 iron, 4 sulfur cluster binding"/>
    <property type="evidence" value="ECO:0007669"/>
    <property type="project" value="InterPro"/>
</dbReference>
<dbReference type="Gene3D" id="3.30.70.20">
    <property type="match status" value="1"/>
</dbReference>
<evidence type="ECO:0000256" key="3">
    <source>
        <dbReference type="ARBA" id="ARBA00023014"/>
    </source>
</evidence>
<evidence type="ECO:0000259" key="4">
    <source>
        <dbReference type="PROSITE" id="PS51379"/>
    </source>
</evidence>
<dbReference type="RefSeq" id="WP_162662232.1">
    <property type="nucleotide sequence ID" value="NZ_CP048020.1"/>
</dbReference>
<dbReference type="InterPro" id="IPR017900">
    <property type="entry name" value="4Fe4S_Fe_S_CS"/>
</dbReference>
<keyword evidence="1" id="KW-0479">Metal-binding</keyword>